<evidence type="ECO:0000313" key="4">
    <source>
        <dbReference type="Proteomes" id="UP000588112"/>
    </source>
</evidence>
<evidence type="ECO:0000313" key="3">
    <source>
        <dbReference type="EMBL" id="MBB5626372.1"/>
    </source>
</evidence>
<protein>
    <submittedName>
        <fullName evidence="3">Uncharacterized protein</fullName>
    </submittedName>
</protein>
<sequence length="85" mass="9364">MARSEAEVRAQLQAERRAAAARLAAAEESIGELRSRAERAERLAEEERAERRCLAADVRARGARRRPGRGEHAARAAARRLTSSS</sequence>
<gene>
    <name evidence="3" type="ORF">BJ981_002071</name>
</gene>
<keyword evidence="4" id="KW-1185">Reference proteome</keyword>
<keyword evidence="1" id="KW-0175">Coiled coil</keyword>
<name>A0A7W8Z2X5_9ACTN</name>
<dbReference type="EMBL" id="JACHBR010000001">
    <property type="protein sequence ID" value="MBB5626372.1"/>
    <property type="molecule type" value="Genomic_DNA"/>
</dbReference>
<accession>A0A7W8Z2X5</accession>
<evidence type="ECO:0000256" key="1">
    <source>
        <dbReference type="SAM" id="Coils"/>
    </source>
</evidence>
<dbReference type="Proteomes" id="UP000588112">
    <property type="component" value="Unassembled WGS sequence"/>
</dbReference>
<proteinExistence type="predicted"/>
<feature type="region of interest" description="Disordered" evidence="2">
    <location>
        <begin position="61"/>
        <end position="85"/>
    </location>
</feature>
<reference evidence="3 4" key="1">
    <citation type="submission" date="2020-08" db="EMBL/GenBank/DDBJ databases">
        <title>Sequencing the genomes of 1000 actinobacteria strains.</title>
        <authorList>
            <person name="Klenk H.-P."/>
        </authorList>
    </citation>
    <scope>NUCLEOTIDE SEQUENCE [LARGE SCALE GENOMIC DNA]</scope>
    <source>
        <strain evidence="3 4">DSM 45790</strain>
    </source>
</reference>
<comment type="caution">
    <text evidence="3">The sequence shown here is derived from an EMBL/GenBank/DDBJ whole genome shotgun (WGS) entry which is preliminary data.</text>
</comment>
<organism evidence="3 4">
    <name type="scientific">Sphaerisporangium krabiense</name>
    <dbReference type="NCBI Taxonomy" id="763782"/>
    <lineage>
        <taxon>Bacteria</taxon>
        <taxon>Bacillati</taxon>
        <taxon>Actinomycetota</taxon>
        <taxon>Actinomycetes</taxon>
        <taxon>Streptosporangiales</taxon>
        <taxon>Streptosporangiaceae</taxon>
        <taxon>Sphaerisporangium</taxon>
    </lineage>
</organism>
<evidence type="ECO:0000256" key="2">
    <source>
        <dbReference type="SAM" id="MobiDB-lite"/>
    </source>
</evidence>
<feature type="compositionally biased region" description="Low complexity" evidence="2">
    <location>
        <begin position="75"/>
        <end position="85"/>
    </location>
</feature>
<feature type="coiled-coil region" evidence="1">
    <location>
        <begin position="9"/>
        <end position="57"/>
    </location>
</feature>
<dbReference type="AlphaFoldDB" id="A0A7W8Z2X5"/>